<keyword evidence="1" id="KW-0732">Signal</keyword>
<feature type="domain" description="Dipeptidylpeptidase IV N-terminal" evidence="3">
    <location>
        <begin position="181"/>
        <end position="440"/>
    </location>
</feature>
<feature type="signal peptide" evidence="1">
    <location>
        <begin position="1"/>
        <end position="20"/>
    </location>
</feature>
<dbReference type="GO" id="GO:0006508">
    <property type="term" value="P:proteolysis"/>
    <property type="evidence" value="ECO:0007669"/>
    <property type="project" value="InterPro"/>
</dbReference>
<dbReference type="Gene3D" id="3.40.50.1820">
    <property type="entry name" value="alpha/beta hydrolase"/>
    <property type="match status" value="1"/>
</dbReference>
<name>A0A9D2UIE0_9BACT</name>
<dbReference type="InterPro" id="IPR002469">
    <property type="entry name" value="Peptidase_S9B_N"/>
</dbReference>
<feature type="domain" description="Peptidase S9 prolyl oligopeptidase catalytic" evidence="2">
    <location>
        <begin position="530"/>
        <end position="722"/>
    </location>
</feature>
<dbReference type="AlphaFoldDB" id="A0A9D2UIE0"/>
<dbReference type="PANTHER" id="PTHR11731">
    <property type="entry name" value="PROTEASE FAMILY S9B,C DIPEPTIDYL-PEPTIDASE IV-RELATED"/>
    <property type="match status" value="1"/>
</dbReference>
<dbReference type="GO" id="GO:0008239">
    <property type="term" value="F:dipeptidyl-peptidase activity"/>
    <property type="evidence" value="ECO:0007669"/>
    <property type="project" value="TreeGrafter"/>
</dbReference>
<accession>A0A9D2UIE0</accession>
<dbReference type="InterPro" id="IPR001375">
    <property type="entry name" value="Peptidase_S9_cat"/>
</dbReference>
<protein>
    <submittedName>
        <fullName evidence="4">S9 family peptidase</fullName>
    </submittedName>
</protein>
<dbReference type="Proteomes" id="UP000787625">
    <property type="component" value="Unassembled WGS sequence"/>
</dbReference>
<proteinExistence type="predicted"/>
<dbReference type="Pfam" id="PF00930">
    <property type="entry name" value="DPPIV_N"/>
    <property type="match status" value="1"/>
</dbReference>
<dbReference type="Pfam" id="PF00326">
    <property type="entry name" value="Peptidase_S9"/>
    <property type="match status" value="1"/>
</dbReference>
<reference evidence="4" key="1">
    <citation type="journal article" date="2021" name="PeerJ">
        <title>Extensive microbial diversity within the chicken gut microbiome revealed by metagenomics and culture.</title>
        <authorList>
            <person name="Gilroy R."/>
            <person name="Ravi A."/>
            <person name="Getino M."/>
            <person name="Pursley I."/>
            <person name="Horton D.L."/>
            <person name="Alikhan N.F."/>
            <person name="Baker D."/>
            <person name="Gharbi K."/>
            <person name="Hall N."/>
            <person name="Watson M."/>
            <person name="Adriaenssens E.M."/>
            <person name="Foster-Nyarko E."/>
            <person name="Jarju S."/>
            <person name="Secka A."/>
            <person name="Antonio M."/>
            <person name="Oren A."/>
            <person name="Chaudhuri R.R."/>
            <person name="La Ragione R."/>
            <person name="Hildebrand F."/>
            <person name="Pallen M.J."/>
        </authorList>
    </citation>
    <scope>NUCLEOTIDE SEQUENCE</scope>
    <source>
        <strain evidence="4">MalCec1-1739</strain>
    </source>
</reference>
<reference evidence="4" key="2">
    <citation type="submission" date="2021-04" db="EMBL/GenBank/DDBJ databases">
        <authorList>
            <person name="Gilroy R."/>
        </authorList>
    </citation>
    <scope>NUCLEOTIDE SEQUENCE</scope>
    <source>
        <strain evidence="4">MalCec1-1739</strain>
    </source>
</reference>
<dbReference type="SUPFAM" id="SSF82171">
    <property type="entry name" value="DPP6 N-terminal domain-like"/>
    <property type="match status" value="1"/>
</dbReference>
<evidence type="ECO:0000259" key="2">
    <source>
        <dbReference type="Pfam" id="PF00326"/>
    </source>
</evidence>
<evidence type="ECO:0000313" key="5">
    <source>
        <dbReference type="Proteomes" id="UP000787625"/>
    </source>
</evidence>
<comment type="caution">
    <text evidence="4">The sequence shown here is derived from an EMBL/GenBank/DDBJ whole genome shotgun (WGS) entry which is preliminary data.</text>
</comment>
<dbReference type="Gene3D" id="2.140.10.30">
    <property type="entry name" value="Dipeptidylpeptidase IV, N-terminal domain"/>
    <property type="match status" value="1"/>
</dbReference>
<feature type="chain" id="PRO_5038402900" evidence="1">
    <location>
        <begin position="21"/>
        <end position="723"/>
    </location>
</feature>
<evidence type="ECO:0000259" key="3">
    <source>
        <dbReference type="Pfam" id="PF00930"/>
    </source>
</evidence>
<dbReference type="GO" id="GO:0008236">
    <property type="term" value="F:serine-type peptidase activity"/>
    <property type="evidence" value="ECO:0007669"/>
    <property type="project" value="InterPro"/>
</dbReference>
<evidence type="ECO:0000313" key="4">
    <source>
        <dbReference type="EMBL" id="HJD52908.1"/>
    </source>
</evidence>
<sequence>MKRLMASCMAIALTMTGMTAQDDNKLTLEDLIPGGERYVAHIPENIYGLQWCGDVCIKPGIDTLYAIDPADGRTTILATRDDVNRALAGTDGSKMSAFYYSRFRNGDTSQLELMTPGKIITYDTGSKTVTGTALFDPVDAGIDYAGDMQRLAYPISGGLRAIDYSSGSERDFIPGGIMSEGEGIVYGTAVHRNEFGIDKGTFWSPDGSRLAFYRMDESMVTEYPLIDIDHRIAREAPIRYPMAGMTSHRVQVGVYDSATGNTIYLKTADPTDRYFTNVTWSPDSKKIYIQELNRDQNHMQLIRYDAATGEMEGILFEERHPKYVEPQHPLTFVKGDDDKFIYQSQRDGYNHLYLYDTDGRLIRQLTSGQWLVNSIVGFDDDGKYLYYMANKEGPLQRDLYRVNVRNGKSERITRHDGVHSVMLSASGKYVIDSYTAHDVPRVIDIYRTDGRGKTVNLLTSADPYRGEETATVEVGTIKAADGVTDLYYTMTKPSDFDPAKKYPVIIYVYGGPHLQLISDVWRWASSGWYNYMAGKGYIVFCLDNRGSSNRGLEFENCTFRHLGIEECRDQMQGVEFLKSLPYIDTGRIGVHGWSFGGHMTTALMLRHPDTFKAGVAGGPVIDWALYEVMYGERYMDTPQDNPEGYDETNLNKLADRLKGKLLIIHDYNDKTCVPQHTLGFIKSCVDSRTYPDLFIYPGHDHNVIGRDRVHLYKKISDYFIENL</sequence>
<organism evidence="4 5">
    <name type="scientific">Candidatus Avibacteroides avistercoris</name>
    <dbReference type="NCBI Taxonomy" id="2840690"/>
    <lineage>
        <taxon>Bacteria</taxon>
        <taxon>Pseudomonadati</taxon>
        <taxon>Bacteroidota</taxon>
        <taxon>Bacteroidia</taxon>
        <taxon>Bacteroidales</taxon>
        <taxon>Bacteroidaceae</taxon>
        <taxon>Bacteroidaceae incertae sedis</taxon>
        <taxon>Candidatus Avibacteroides</taxon>
    </lineage>
</organism>
<dbReference type="InterPro" id="IPR029058">
    <property type="entry name" value="AB_hydrolase_fold"/>
</dbReference>
<dbReference type="InterPro" id="IPR050278">
    <property type="entry name" value="Serine_Prot_S9B/DPPIV"/>
</dbReference>
<dbReference type="EMBL" id="DWUP01000086">
    <property type="protein sequence ID" value="HJD52908.1"/>
    <property type="molecule type" value="Genomic_DNA"/>
</dbReference>
<dbReference type="SUPFAM" id="SSF53474">
    <property type="entry name" value="alpha/beta-Hydrolases"/>
    <property type="match status" value="1"/>
</dbReference>
<dbReference type="PANTHER" id="PTHR11731:SF193">
    <property type="entry name" value="DIPEPTIDYL PEPTIDASE 9"/>
    <property type="match status" value="1"/>
</dbReference>
<evidence type="ECO:0000256" key="1">
    <source>
        <dbReference type="SAM" id="SignalP"/>
    </source>
</evidence>
<gene>
    <name evidence="4" type="ORF">IAA93_04190</name>
</gene>